<evidence type="ECO:0000313" key="1">
    <source>
        <dbReference type="EMBL" id="MDQ0191329.1"/>
    </source>
</evidence>
<dbReference type="EMBL" id="JAUSTP010000038">
    <property type="protein sequence ID" value="MDQ0191329.1"/>
    <property type="molecule type" value="Genomic_DNA"/>
</dbReference>
<name>A0ABT9XMS0_9BACL</name>
<gene>
    <name evidence="1" type="ORF">J2S03_003200</name>
</gene>
<dbReference type="RefSeq" id="WP_274455497.1">
    <property type="nucleotide sequence ID" value="NZ_CP067097.1"/>
</dbReference>
<reference evidence="1 2" key="1">
    <citation type="submission" date="2023-07" db="EMBL/GenBank/DDBJ databases">
        <title>Genomic Encyclopedia of Type Strains, Phase IV (KMG-IV): sequencing the most valuable type-strain genomes for metagenomic binning, comparative biology and taxonomic classification.</title>
        <authorList>
            <person name="Goeker M."/>
        </authorList>
    </citation>
    <scope>NUCLEOTIDE SEQUENCE [LARGE SCALE GENOMIC DNA]</scope>
    <source>
        <strain evidence="1 2">DSM 4006</strain>
    </source>
</reference>
<evidence type="ECO:0000313" key="2">
    <source>
        <dbReference type="Proteomes" id="UP001232973"/>
    </source>
</evidence>
<organism evidence="1 2">
    <name type="scientific">Alicyclobacillus cycloheptanicus</name>
    <dbReference type="NCBI Taxonomy" id="1457"/>
    <lineage>
        <taxon>Bacteria</taxon>
        <taxon>Bacillati</taxon>
        <taxon>Bacillota</taxon>
        <taxon>Bacilli</taxon>
        <taxon>Bacillales</taxon>
        <taxon>Alicyclobacillaceae</taxon>
        <taxon>Alicyclobacillus</taxon>
    </lineage>
</organism>
<proteinExistence type="predicted"/>
<comment type="caution">
    <text evidence="1">The sequence shown here is derived from an EMBL/GenBank/DDBJ whole genome shotgun (WGS) entry which is preliminary data.</text>
</comment>
<protein>
    <submittedName>
        <fullName evidence="1">Uncharacterized protein</fullName>
    </submittedName>
</protein>
<accession>A0ABT9XMS0</accession>
<dbReference type="Proteomes" id="UP001232973">
    <property type="component" value="Unassembled WGS sequence"/>
</dbReference>
<sequence length="173" mass="19671">MTVFLNHELACKLENDLREGNQQLVEAWNASGFGTTATAIEIDNVLAVYGGAECPINEAVGFGMLSPVEEWVLEEIERFYHAKHHAAVVRVCSLAHPSVIELTKKRGYVFNGFSYRWVLIWRHGNLRSTPPTNAFASLHQAKKWTGRSPLPRDLPTWMQCQNRTSTLREPFFE</sequence>
<keyword evidence="2" id="KW-1185">Reference proteome</keyword>